<dbReference type="EMBL" id="JASDAP010000006">
    <property type="protein sequence ID" value="KAK1902094.1"/>
    <property type="molecule type" value="Genomic_DNA"/>
</dbReference>
<dbReference type="Gene3D" id="3.30.40.10">
    <property type="entry name" value="Zinc/RING finger domain, C3HC4 (zinc finger)"/>
    <property type="match status" value="1"/>
</dbReference>
<gene>
    <name evidence="11" type="ORF">KUDE01_005058</name>
</gene>
<dbReference type="InterPro" id="IPR042285">
    <property type="entry name" value="RNF182"/>
</dbReference>
<evidence type="ECO:0000256" key="5">
    <source>
        <dbReference type="ARBA" id="ARBA00022833"/>
    </source>
</evidence>
<dbReference type="InterPro" id="IPR001841">
    <property type="entry name" value="Znf_RING"/>
</dbReference>
<sequence>MSLLKEAEPGREMEAKVQTWAQSLVYTLEELECKICYNRYDTRSRKPKVLGCLHRVCAKCLKKMVDMGESSPSVISCPFCRHETNVPDEEVWLMEDDRHILAVLSLTAGGAVSPCSSDCLVITIMELPADSPSSESLSMVDVVGVYRPPSLESLPCSLPAHKCRAWTSRSFPRCLLGALCLVYFSSLPLGIYLLMIGRLWLGVVLVSLVPSTLLLLVLYGFFGALSYGSAE</sequence>
<dbReference type="InterPro" id="IPR013083">
    <property type="entry name" value="Znf_RING/FYVE/PHD"/>
</dbReference>
<proteinExistence type="predicted"/>
<keyword evidence="3" id="KW-0479">Metal-binding</keyword>
<dbReference type="InterPro" id="IPR017907">
    <property type="entry name" value="Znf_RING_CS"/>
</dbReference>
<keyword evidence="12" id="KW-1185">Reference proteome</keyword>
<dbReference type="CDD" id="cd16555">
    <property type="entry name" value="RING-HC_RNF182"/>
    <property type="match status" value="1"/>
</dbReference>
<keyword evidence="9" id="KW-0812">Transmembrane</keyword>
<dbReference type="Proteomes" id="UP001228049">
    <property type="component" value="Unassembled WGS sequence"/>
</dbReference>
<evidence type="ECO:0000256" key="2">
    <source>
        <dbReference type="ARBA" id="ARBA00014050"/>
    </source>
</evidence>
<dbReference type="PANTHER" id="PTHR46675">
    <property type="entry name" value="E3 UBIQUITIN-PROTEIN LIGASE RNF182"/>
    <property type="match status" value="1"/>
</dbReference>
<keyword evidence="9" id="KW-1133">Transmembrane helix</keyword>
<dbReference type="InterPro" id="IPR047986">
    <property type="entry name" value="RNF182_RING-HC"/>
</dbReference>
<evidence type="ECO:0000256" key="3">
    <source>
        <dbReference type="ARBA" id="ARBA00022723"/>
    </source>
</evidence>
<keyword evidence="5" id="KW-0862">Zinc</keyword>
<evidence type="ECO:0000256" key="4">
    <source>
        <dbReference type="ARBA" id="ARBA00022771"/>
    </source>
</evidence>
<dbReference type="AlphaFoldDB" id="A0AAD9CI47"/>
<dbReference type="PROSITE" id="PS50089">
    <property type="entry name" value="ZF_RING_2"/>
    <property type="match status" value="1"/>
</dbReference>
<evidence type="ECO:0000256" key="6">
    <source>
        <dbReference type="ARBA" id="ARBA00030086"/>
    </source>
</evidence>
<dbReference type="SMART" id="SM00184">
    <property type="entry name" value="RING"/>
    <property type="match status" value="1"/>
</dbReference>
<evidence type="ECO:0000256" key="7">
    <source>
        <dbReference type="ARBA" id="ARBA00031239"/>
    </source>
</evidence>
<feature type="transmembrane region" description="Helical" evidence="9">
    <location>
        <begin position="200"/>
        <end position="222"/>
    </location>
</feature>
<evidence type="ECO:0000256" key="8">
    <source>
        <dbReference type="PROSITE-ProRule" id="PRU00175"/>
    </source>
</evidence>
<dbReference type="GO" id="GO:0008270">
    <property type="term" value="F:zinc ion binding"/>
    <property type="evidence" value="ECO:0007669"/>
    <property type="project" value="UniProtKB-KW"/>
</dbReference>
<evidence type="ECO:0000313" key="12">
    <source>
        <dbReference type="Proteomes" id="UP001228049"/>
    </source>
</evidence>
<comment type="subunit">
    <text evidence="1">Interacts with ATP6V0C.</text>
</comment>
<reference evidence="11" key="1">
    <citation type="submission" date="2023-04" db="EMBL/GenBank/DDBJ databases">
        <title>Chromosome-level genome of Chaenocephalus aceratus.</title>
        <authorList>
            <person name="Park H."/>
        </authorList>
    </citation>
    <scope>NUCLEOTIDE SEQUENCE</scope>
    <source>
        <strain evidence="11">DE</strain>
        <tissue evidence="11">Muscle</tissue>
    </source>
</reference>
<comment type="caution">
    <text evidence="11">The sequence shown here is derived from an EMBL/GenBank/DDBJ whole genome shotgun (WGS) entry which is preliminary data.</text>
</comment>
<protein>
    <recommendedName>
        <fullName evidence="2">E3 ubiquitin-protein ligase RNF182</fullName>
    </recommendedName>
    <alternativeName>
        <fullName evidence="7">RING finger protein 182</fullName>
    </alternativeName>
    <alternativeName>
        <fullName evidence="6">RING-type E3 ubiquitin transferase RNF182</fullName>
    </alternativeName>
</protein>
<name>A0AAD9CI47_DISEL</name>
<organism evidence="11 12">
    <name type="scientific">Dissostichus eleginoides</name>
    <name type="common">Patagonian toothfish</name>
    <name type="synonym">Dissostichus amissus</name>
    <dbReference type="NCBI Taxonomy" id="100907"/>
    <lineage>
        <taxon>Eukaryota</taxon>
        <taxon>Metazoa</taxon>
        <taxon>Chordata</taxon>
        <taxon>Craniata</taxon>
        <taxon>Vertebrata</taxon>
        <taxon>Euteleostomi</taxon>
        <taxon>Actinopterygii</taxon>
        <taxon>Neopterygii</taxon>
        <taxon>Teleostei</taxon>
        <taxon>Neoteleostei</taxon>
        <taxon>Acanthomorphata</taxon>
        <taxon>Eupercaria</taxon>
        <taxon>Perciformes</taxon>
        <taxon>Notothenioidei</taxon>
        <taxon>Nototheniidae</taxon>
        <taxon>Dissostichus</taxon>
    </lineage>
</organism>
<evidence type="ECO:0000256" key="9">
    <source>
        <dbReference type="SAM" id="Phobius"/>
    </source>
</evidence>
<keyword evidence="4 8" id="KW-0863">Zinc-finger</keyword>
<dbReference type="PROSITE" id="PS00518">
    <property type="entry name" value="ZF_RING_1"/>
    <property type="match status" value="1"/>
</dbReference>
<feature type="domain" description="RING-type" evidence="10">
    <location>
        <begin position="33"/>
        <end position="81"/>
    </location>
</feature>
<evidence type="ECO:0000256" key="1">
    <source>
        <dbReference type="ARBA" id="ARBA00011482"/>
    </source>
</evidence>
<evidence type="ECO:0000313" key="11">
    <source>
        <dbReference type="EMBL" id="KAK1902094.1"/>
    </source>
</evidence>
<dbReference type="SUPFAM" id="SSF57850">
    <property type="entry name" value="RING/U-box"/>
    <property type="match status" value="1"/>
</dbReference>
<dbReference type="PANTHER" id="PTHR46675:SF3">
    <property type="entry name" value="E3 UBIQUITIN-PROTEIN LIGASE RNF182"/>
    <property type="match status" value="1"/>
</dbReference>
<keyword evidence="9" id="KW-0472">Membrane</keyword>
<feature type="transmembrane region" description="Helical" evidence="9">
    <location>
        <begin position="174"/>
        <end position="194"/>
    </location>
</feature>
<evidence type="ECO:0000259" key="10">
    <source>
        <dbReference type="PROSITE" id="PS50089"/>
    </source>
</evidence>
<dbReference type="Pfam" id="PF14634">
    <property type="entry name" value="zf-RING_5"/>
    <property type="match status" value="1"/>
</dbReference>
<accession>A0AAD9CI47</accession>